<keyword evidence="2" id="KW-0732">Signal</keyword>
<dbReference type="PANTHER" id="PTHR34883">
    <property type="entry name" value="SERINE-RICH PROTEIN, PUTATIVE-RELATED-RELATED"/>
    <property type="match status" value="1"/>
</dbReference>
<evidence type="ECO:0008006" key="5">
    <source>
        <dbReference type="Google" id="ProtNLM"/>
    </source>
</evidence>
<dbReference type="EMBL" id="JAKWBI020000346">
    <property type="protein sequence ID" value="KAJ2896191.1"/>
    <property type="molecule type" value="Genomic_DNA"/>
</dbReference>
<keyword evidence="4" id="KW-1185">Reference proteome</keyword>
<protein>
    <recommendedName>
        <fullName evidence="5">Blue (type 1) copper domain-containing protein</fullName>
    </recommendedName>
</protein>
<proteinExistence type="predicted"/>
<comment type="caution">
    <text evidence="3">The sequence shown here is derived from an EMBL/GenBank/DDBJ whole genome shotgun (WGS) entry which is preliminary data.</text>
</comment>
<dbReference type="Gene3D" id="2.60.40.420">
    <property type="entry name" value="Cupredoxins - blue copper proteins"/>
    <property type="match status" value="1"/>
</dbReference>
<evidence type="ECO:0000256" key="1">
    <source>
        <dbReference type="SAM" id="MobiDB-lite"/>
    </source>
</evidence>
<accession>A0AAD5RKK0</accession>
<feature type="compositionally biased region" description="Acidic residues" evidence="1">
    <location>
        <begin position="163"/>
        <end position="192"/>
    </location>
</feature>
<feature type="region of interest" description="Disordered" evidence="1">
    <location>
        <begin position="161"/>
        <end position="196"/>
    </location>
</feature>
<dbReference type="SUPFAM" id="SSF49503">
    <property type="entry name" value="Cupredoxins"/>
    <property type="match status" value="1"/>
</dbReference>
<feature type="signal peptide" evidence="2">
    <location>
        <begin position="1"/>
        <end position="26"/>
    </location>
</feature>
<dbReference type="InterPro" id="IPR008972">
    <property type="entry name" value="Cupredoxin"/>
</dbReference>
<gene>
    <name evidence="3" type="ORF">MKZ38_005759</name>
</gene>
<dbReference type="PANTHER" id="PTHR34883:SF15">
    <property type="entry name" value="EXTRACELLULAR SERINE-RICH PROTEIN"/>
    <property type="match status" value="1"/>
</dbReference>
<evidence type="ECO:0000313" key="4">
    <source>
        <dbReference type="Proteomes" id="UP001201980"/>
    </source>
</evidence>
<dbReference type="CDD" id="cd00920">
    <property type="entry name" value="Cupredoxin"/>
    <property type="match status" value="1"/>
</dbReference>
<evidence type="ECO:0000256" key="2">
    <source>
        <dbReference type="SAM" id="SignalP"/>
    </source>
</evidence>
<dbReference type="Proteomes" id="UP001201980">
    <property type="component" value="Unassembled WGS sequence"/>
</dbReference>
<feature type="chain" id="PRO_5042036394" description="Blue (type 1) copper domain-containing protein" evidence="2">
    <location>
        <begin position="27"/>
        <end position="216"/>
    </location>
</feature>
<sequence>MRSTAAAAAAAAAATALLAAAPAALADTIKITATSDLTFDPSEVTAAKGDVLEFHFEPSNHSVAMGEFGSINGPCVPANEGGFFSGYMPTSGGENEKVFQVTMNSTDPMVFYCTQSNHCAQGMIGVVNADDGQLDGYKTNASAIANAVAPKSVFGGVLTTEADASDDDDSDDGDDGGDSSDSSGDGDQDDEGAAGTVRAATGGVALAAVGAVFAMI</sequence>
<evidence type="ECO:0000313" key="3">
    <source>
        <dbReference type="EMBL" id="KAJ2896191.1"/>
    </source>
</evidence>
<organism evidence="3 4">
    <name type="scientific">Zalerion maritima</name>
    <dbReference type="NCBI Taxonomy" id="339359"/>
    <lineage>
        <taxon>Eukaryota</taxon>
        <taxon>Fungi</taxon>
        <taxon>Dikarya</taxon>
        <taxon>Ascomycota</taxon>
        <taxon>Pezizomycotina</taxon>
        <taxon>Sordariomycetes</taxon>
        <taxon>Lulworthiomycetidae</taxon>
        <taxon>Lulworthiales</taxon>
        <taxon>Lulworthiaceae</taxon>
        <taxon>Zalerion</taxon>
    </lineage>
</organism>
<dbReference type="InterPro" id="IPR052953">
    <property type="entry name" value="Ser-rich/MCO-related"/>
</dbReference>
<name>A0AAD5RKK0_9PEZI</name>
<reference evidence="3" key="1">
    <citation type="submission" date="2022-07" db="EMBL/GenBank/DDBJ databases">
        <title>Draft genome sequence of Zalerion maritima ATCC 34329, a (micro)plastics degrading marine fungus.</title>
        <authorList>
            <person name="Paco A."/>
            <person name="Goncalves M.F.M."/>
            <person name="Rocha-Santos T.A.P."/>
            <person name="Alves A."/>
        </authorList>
    </citation>
    <scope>NUCLEOTIDE SEQUENCE</scope>
    <source>
        <strain evidence="3">ATCC 34329</strain>
    </source>
</reference>
<dbReference type="AlphaFoldDB" id="A0AAD5RKK0"/>